<dbReference type="AlphaFoldDB" id="A0A853CFS5"/>
<protein>
    <recommendedName>
        <fullName evidence="4">Ig-like domain-containing protein</fullName>
    </recommendedName>
</protein>
<dbReference type="RefSeq" id="WP_179718116.1">
    <property type="nucleotide sequence ID" value="NZ_JACBZT010000001.1"/>
</dbReference>
<proteinExistence type="predicted"/>
<organism evidence="2 3">
    <name type="scientific">Petropleomorpha daqingensis</name>
    <dbReference type="NCBI Taxonomy" id="2026353"/>
    <lineage>
        <taxon>Bacteria</taxon>
        <taxon>Bacillati</taxon>
        <taxon>Actinomycetota</taxon>
        <taxon>Actinomycetes</taxon>
        <taxon>Geodermatophilales</taxon>
        <taxon>Geodermatophilaceae</taxon>
        <taxon>Petropleomorpha</taxon>
    </lineage>
</organism>
<feature type="signal peptide" evidence="1">
    <location>
        <begin position="1"/>
        <end position="27"/>
    </location>
</feature>
<keyword evidence="3" id="KW-1185">Reference proteome</keyword>
<evidence type="ECO:0000256" key="1">
    <source>
        <dbReference type="SAM" id="SignalP"/>
    </source>
</evidence>
<evidence type="ECO:0008006" key="4">
    <source>
        <dbReference type="Google" id="ProtNLM"/>
    </source>
</evidence>
<gene>
    <name evidence="2" type="ORF">GGQ55_003042</name>
</gene>
<evidence type="ECO:0000313" key="2">
    <source>
        <dbReference type="EMBL" id="NYJ06764.1"/>
    </source>
</evidence>
<comment type="caution">
    <text evidence="2">The sequence shown here is derived from an EMBL/GenBank/DDBJ whole genome shotgun (WGS) entry which is preliminary data.</text>
</comment>
<evidence type="ECO:0000313" key="3">
    <source>
        <dbReference type="Proteomes" id="UP000541969"/>
    </source>
</evidence>
<name>A0A853CFS5_9ACTN</name>
<dbReference type="EMBL" id="JACBZT010000001">
    <property type="protein sequence ID" value="NYJ06764.1"/>
    <property type="molecule type" value="Genomic_DNA"/>
</dbReference>
<keyword evidence="1" id="KW-0732">Signal</keyword>
<feature type="chain" id="PRO_5032563116" description="Ig-like domain-containing protein" evidence="1">
    <location>
        <begin position="28"/>
        <end position="148"/>
    </location>
</feature>
<reference evidence="2 3" key="1">
    <citation type="submission" date="2020-07" db="EMBL/GenBank/DDBJ databases">
        <title>Sequencing the genomes of 1000 actinobacteria strains.</title>
        <authorList>
            <person name="Klenk H.-P."/>
        </authorList>
    </citation>
    <scope>NUCLEOTIDE SEQUENCE [LARGE SCALE GENOMIC DNA]</scope>
    <source>
        <strain evidence="2 3">DSM 104001</strain>
    </source>
</reference>
<sequence>MNRIRRSAVLLSTAAAVLLGGMLPADAQLADSASVPMAISSVDVLAPTNVSTGGTKCTTAWNGWTWVTTLNAKVTWNASPSRGVSGYVVTAVFSDGTRYPVAQVGSTTTSLTGDYDASYASQNIRVTVTTLTSYGWTEESGLSGVIKC</sequence>
<accession>A0A853CFS5</accession>
<dbReference type="Proteomes" id="UP000541969">
    <property type="component" value="Unassembled WGS sequence"/>
</dbReference>